<dbReference type="Proteomes" id="UP000253426">
    <property type="component" value="Unassembled WGS sequence"/>
</dbReference>
<evidence type="ECO:0000313" key="3">
    <source>
        <dbReference type="EMBL" id="RBP46557.1"/>
    </source>
</evidence>
<organism evidence="3 4">
    <name type="scientific">Roseimicrobium gellanilyticum</name>
    <dbReference type="NCBI Taxonomy" id="748857"/>
    <lineage>
        <taxon>Bacteria</taxon>
        <taxon>Pseudomonadati</taxon>
        <taxon>Verrucomicrobiota</taxon>
        <taxon>Verrucomicrobiia</taxon>
        <taxon>Verrucomicrobiales</taxon>
        <taxon>Verrucomicrobiaceae</taxon>
        <taxon>Roseimicrobium</taxon>
    </lineage>
</organism>
<dbReference type="PANTHER" id="PTHR43283">
    <property type="entry name" value="BETA-LACTAMASE-RELATED"/>
    <property type="match status" value="1"/>
</dbReference>
<accession>A0A366HV25</accession>
<reference evidence="3 4" key="1">
    <citation type="submission" date="2018-06" db="EMBL/GenBank/DDBJ databases">
        <title>Genomic Encyclopedia of Type Strains, Phase IV (KMG-IV): sequencing the most valuable type-strain genomes for metagenomic binning, comparative biology and taxonomic classification.</title>
        <authorList>
            <person name="Goeker M."/>
        </authorList>
    </citation>
    <scope>NUCLEOTIDE SEQUENCE [LARGE SCALE GENOMIC DNA]</scope>
    <source>
        <strain evidence="3 4">DSM 25532</strain>
    </source>
</reference>
<evidence type="ECO:0000256" key="1">
    <source>
        <dbReference type="SAM" id="SignalP"/>
    </source>
</evidence>
<dbReference type="OrthoDB" id="9797709at2"/>
<dbReference type="AlphaFoldDB" id="A0A366HV25"/>
<gene>
    <name evidence="3" type="ORF">DES53_102948</name>
</gene>
<evidence type="ECO:0000313" key="4">
    <source>
        <dbReference type="Proteomes" id="UP000253426"/>
    </source>
</evidence>
<evidence type="ECO:0000259" key="2">
    <source>
        <dbReference type="Pfam" id="PF00144"/>
    </source>
</evidence>
<sequence>MNRRNTFAVLLAGLSSRGLLHAQSASLNMDAMKAAASLLQTQAEKGVIESAVLHVQRGSQVFQQAFGKARSTEAIFLLGSITKPMTAIAVMVLADRGKLRLSDPVMKFIPEFSEGARRKITLEQVLIHTSGLPDQLPENNELRRRHAPLSEFVQATVRTPLLFEPGTQYHYQSMGILLAAEVVERVAKMSLPDFLSKEVFAPLGMKHSALGLGAFKMEETMRVQTEHAAPESGAGSADAKNWDWNSPYWRKLAAPWGGALCSAGDVALFLRSFLHPAGKVLRPETAQLMIQDHTQGLSARRGIGFALGPAGFGKSCSDQSFGHSGSTGMLAWADPKTDLSCVILTSLPGSVSRPLVLQPVSDVVSG</sequence>
<name>A0A366HV25_9BACT</name>
<dbReference type="Pfam" id="PF00144">
    <property type="entry name" value="Beta-lactamase"/>
    <property type="match status" value="1"/>
</dbReference>
<comment type="caution">
    <text evidence="3">The sequence shown here is derived from an EMBL/GenBank/DDBJ whole genome shotgun (WGS) entry which is preliminary data.</text>
</comment>
<protein>
    <submittedName>
        <fullName evidence="3">Beta-lactamase class C</fullName>
    </submittedName>
</protein>
<dbReference type="InterPro" id="IPR001466">
    <property type="entry name" value="Beta-lactam-related"/>
</dbReference>
<proteinExistence type="predicted"/>
<dbReference type="RefSeq" id="WP_113958062.1">
    <property type="nucleotide sequence ID" value="NZ_QNRR01000002.1"/>
</dbReference>
<dbReference type="EMBL" id="QNRR01000002">
    <property type="protein sequence ID" value="RBP46557.1"/>
    <property type="molecule type" value="Genomic_DNA"/>
</dbReference>
<dbReference type="InterPro" id="IPR012338">
    <property type="entry name" value="Beta-lactam/transpept-like"/>
</dbReference>
<dbReference type="SUPFAM" id="SSF56601">
    <property type="entry name" value="beta-lactamase/transpeptidase-like"/>
    <property type="match status" value="1"/>
</dbReference>
<feature type="domain" description="Beta-lactamase-related" evidence="2">
    <location>
        <begin position="38"/>
        <end position="350"/>
    </location>
</feature>
<feature type="chain" id="PRO_5016704460" evidence="1">
    <location>
        <begin position="23"/>
        <end position="366"/>
    </location>
</feature>
<feature type="signal peptide" evidence="1">
    <location>
        <begin position="1"/>
        <end position="22"/>
    </location>
</feature>
<dbReference type="Gene3D" id="3.40.710.10">
    <property type="entry name" value="DD-peptidase/beta-lactamase superfamily"/>
    <property type="match status" value="1"/>
</dbReference>
<keyword evidence="4" id="KW-1185">Reference proteome</keyword>
<dbReference type="InterPro" id="IPR050789">
    <property type="entry name" value="Diverse_Enzym_Activities"/>
</dbReference>
<keyword evidence="1" id="KW-0732">Signal</keyword>